<dbReference type="Proteomes" id="UP000619265">
    <property type="component" value="Unassembled WGS sequence"/>
</dbReference>
<reference evidence="1" key="2">
    <citation type="submission" date="2020-03" db="EMBL/GenBank/DDBJ databases">
        <title>Walnut 2.0.</title>
        <authorList>
            <person name="Marrano A."/>
            <person name="Britton M."/>
            <person name="Zimin A.V."/>
            <person name="Zaini P.A."/>
            <person name="Workman R."/>
            <person name="Puiu D."/>
            <person name="Bianco L."/>
            <person name="Allen B.J."/>
            <person name="Troggio M."/>
            <person name="Leslie C.A."/>
            <person name="Timp W."/>
            <person name="Dendekar A."/>
            <person name="Salzberg S.L."/>
            <person name="Neale D.B."/>
        </authorList>
    </citation>
    <scope>NUCLEOTIDE SEQUENCE</scope>
    <source>
        <tissue evidence="1">Leaves</tissue>
    </source>
</reference>
<sequence length="165" mass="18716">MPTPSSSINVQLNGQDEVQVNPSFHHWHLQDQLILSALSSSLFEKTLSHVVKCKTSREMWLSLERMFASTTHAWITNILFQLATLKKGALFIADYFQQFSTLADTLAAVDRPLNDYELIYFLLAGLGPEYDSFVTSVTTRVEHLSVEDLYDHLLAHEKALNSTSR</sequence>
<name>A0A833TYX2_JUGRE</name>
<dbReference type="EMBL" id="LIHL02000010">
    <property type="protein sequence ID" value="KAF5458061.1"/>
    <property type="molecule type" value="Genomic_DNA"/>
</dbReference>
<protein>
    <submittedName>
        <fullName evidence="1">Uncharacterized protein</fullName>
    </submittedName>
</protein>
<comment type="caution">
    <text evidence="1">The sequence shown here is derived from an EMBL/GenBank/DDBJ whole genome shotgun (WGS) entry which is preliminary data.</text>
</comment>
<organism evidence="1 2">
    <name type="scientific">Juglans regia</name>
    <name type="common">English walnut</name>
    <dbReference type="NCBI Taxonomy" id="51240"/>
    <lineage>
        <taxon>Eukaryota</taxon>
        <taxon>Viridiplantae</taxon>
        <taxon>Streptophyta</taxon>
        <taxon>Embryophyta</taxon>
        <taxon>Tracheophyta</taxon>
        <taxon>Spermatophyta</taxon>
        <taxon>Magnoliopsida</taxon>
        <taxon>eudicotyledons</taxon>
        <taxon>Gunneridae</taxon>
        <taxon>Pentapetalae</taxon>
        <taxon>rosids</taxon>
        <taxon>fabids</taxon>
        <taxon>Fagales</taxon>
        <taxon>Juglandaceae</taxon>
        <taxon>Juglans</taxon>
    </lineage>
</organism>
<dbReference type="PANTHER" id="PTHR47481">
    <property type="match status" value="1"/>
</dbReference>
<evidence type="ECO:0000313" key="1">
    <source>
        <dbReference type="EMBL" id="KAF5458061.1"/>
    </source>
</evidence>
<evidence type="ECO:0000313" key="2">
    <source>
        <dbReference type="Proteomes" id="UP000619265"/>
    </source>
</evidence>
<proteinExistence type="predicted"/>
<accession>A0A833TYX2</accession>
<dbReference type="PANTHER" id="PTHR47481:SF10">
    <property type="entry name" value="COPIA-LIKE POLYPROTEIN_RETROTRANSPOSON"/>
    <property type="match status" value="1"/>
</dbReference>
<dbReference type="Gramene" id="Jr10_11240_p1">
    <property type="protein sequence ID" value="cds.Jr10_11240_p1"/>
    <property type="gene ID" value="Jr10_11240"/>
</dbReference>
<dbReference type="AlphaFoldDB" id="A0A833TYX2"/>
<reference evidence="1" key="1">
    <citation type="submission" date="2015-10" db="EMBL/GenBank/DDBJ databases">
        <authorList>
            <person name="Martinez-Garcia P.J."/>
            <person name="Crepeau M.W."/>
            <person name="Puiu D."/>
            <person name="Gonzalez-Ibeas D."/>
            <person name="Whalen J."/>
            <person name="Stevens K."/>
            <person name="Paul R."/>
            <person name="Butterfield T."/>
            <person name="Britton M."/>
            <person name="Reagan R."/>
            <person name="Chakraborty S."/>
            <person name="Walawage S.L."/>
            <person name="Vasquez-Gross H.A."/>
            <person name="Cardeno C."/>
            <person name="Famula R."/>
            <person name="Pratt K."/>
            <person name="Kuruganti S."/>
            <person name="Aradhya M.K."/>
            <person name="Leslie C.A."/>
            <person name="Dandekar A.M."/>
            <person name="Salzberg S.L."/>
            <person name="Wegrzyn J.L."/>
            <person name="Langley C.H."/>
            <person name="Neale D.B."/>
        </authorList>
    </citation>
    <scope>NUCLEOTIDE SEQUENCE</scope>
    <source>
        <tissue evidence="1">Leaves</tissue>
    </source>
</reference>
<gene>
    <name evidence="1" type="ORF">F2P56_022125</name>
</gene>
<dbReference type="Pfam" id="PF14223">
    <property type="entry name" value="Retrotran_gag_2"/>
    <property type="match status" value="1"/>
</dbReference>